<feature type="signal peptide" evidence="1">
    <location>
        <begin position="1"/>
        <end position="18"/>
    </location>
</feature>
<reference evidence="2 3" key="2">
    <citation type="journal article" date="2019" name="G3 (Bethesda)">
        <title>Hybrid Assembly of the Genome of the Entomopathogenic Nematode Steinernema carpocapsae Identifies the X-Chromosome.</title>
        <authorList>
            <person name="Serra L."/>
            <person name="Macchietto M."/>
            <person name="Macias-Munoz A."/>
            <person name="McGill C.J."/>
            <person name="Rodriguez I.M."/>
            <person name="Rodriguez B."/>
            <person name="Murad R."/>
            <person name="Mortazavi A."/>
        </authorList>
    </citation>
    <scope>NUCLEOTIDE SEQUENCE [LARGE SCALE GENOMIC DNA]</scope>
    <source>
        <strain evidence="2 3">ALL</strain>
    </source>
</reference>
<organism evidence="2 3">
    <name type="scientific">Steinernema carpocapsae</name>
    <name type="common">Entomopathogenic nematode</name>
    <dbReference type="NCBI Taxonomy" id="34508"/>
    <lineage>
        <taxon>Eukaryota</taxon>
        <taxon>Metazoa</taxon>
        <taxon>Ecdysozoa</taxon>
        <taxon>Nematoda</taxon>
        <taxon>Chromadorea</taxon>
        <taxon>Rhabditida</taxon>
        <taxon>Tylenchina</taxon>
        <taxon>Panagrolaimomorpha</taxon>
        <taxon>Strongyloidoidea</taxon>
        <taxon>Steinernematidae</taxon>
        <taxon>Steinernema</taxon>
    </lineage>
</organism>
<sequence>MRLLLFFLLALISLSAEQRPWGQDYDPSFPVLRKSSNLFFLSHSSSGFMPHPLQKLIHKIEKHNATFLATLLHEVRTDWQQKDHLLEALYTDDTSLYNLDNKLKGTRWSNGIQHSVIATMPLDDWNDEVTDMKIRTILSDMIPAYFFHTKYLISYALFHYMHMRDGLGHARKMVRKTLPNCEKLAKVSEVFKFYKTHRGEDPTSLRVLKDFMSLLKWLELGNRLQHIKEDVFAD</sequence>
<gene>
    <name evidence="2" type="ORF">L596_025163</name>
</gene>
<evidence type="ECO:0000313" key="2">
    <source>
        <dbReference type="EMBL" id="TKR64671.1"/>
    </source>
</evidence>
<evidence type="ECO:0000256" key="1">
    <source>
        <dbReference type="SAM" id="SignalP"/>
    </source>
</evidence>
<feature type="chain" id="PRO_5020880869" evidence="1">
    <location>
        <begin position="19"/>
        <end position="234"/>
    </location>
</feature>
<dbReference type="EMBL" id="AZBU02000009">
    <property type="protein sequence ID" value="TKR64671.1"/>
    <property type="molecule type" value="Genomic_DNA"/>
</dbReference>
<comment type="caution">
    <text evidence="2">The sequence shown here is derived from an EMBL/GenBank/DDBJ whole genome shotgun (WGS) entry which is preliminary data.</text>
</comment>
<accession>A0A4U5M6Z9</accession>
<keyword evidence="1" id="KW-0732">Signal</keyword>
<evidence type="ECO:0000313" key="3">
    <source>
        <dbReference type="Proteomes" id="UP000298663"/>
    </source>
</evidence>
<dbReference type="AlphaFoldDB" id="A0A4U5M6Z9"/>
<reference evidence="2 3" key="1">
    <citation type="journal article" date="2015" name="Genome Biol.">
        <title>Comparative genomics of Steinernema reveals deeply conserved gene regulatory networks.</title>
        <authorList>
            <person name="Dillman A.R."/>
            <person name="Macchietto M."/>
            <person name="Porter C.F."/>
            <person name="Rogers A."/>
            <person name="Williams B."/>
            <person name="Antoshechkin I."/>
            <person name="Lee M.M."/>
            <person name="Goodwin Z."/>
            <person name="Lu X."/>
            <person name="Lewis E.E."/>
            <person name="Goodrich-Blair H."/>
            <person name="Stock S.P."/>
            <person name="Adams B.J."/>
            <person name="Sternberg P.W."/>
            <person name="Mortazavi A."/>
        </authorList>
    </citation>
    <scope>NUCLEOTIDE SEQUENCE [LARGE SCALE GENOMIC DNA]</scope>
    <source>
        <strain evidence="2 3">ALL</strain>
    </source>
</reference>
<name>A0A4U5M6Z9_STECR</name>
<protein>
    <submittedName>
        <fullName evidence="2">Uncharacterized protein</fullName>
    </submittedName>
</protein>
<keyword evidence="3" id="KW-1185">Reference proteome</keyword>
<proteinExistence type="predicted"/>
<dbReference type="Proteomes" id="UP000298663">
    <property type="component" value="Unassembled WGS sequence"/>
</dbReference>